<sequence>MKPLLNELELALKQCQLWQKSAPSEEALASEQPFAIDTLTPHEWLQWVFIDRMVVLLNAGQGLPKGFEITPYFEECWKHSPQYAPILLTLRKIDEVARG</sequence>
<reference evidence="2" key="1">
    <citation type="submission" date="2021-11" db="EMBL/GenBank/DDBJ databases">
        <title>Vibrio ZSDE26 sp. nov. and Vibrio ZSDZ34 sp. nov., isolated from coastal seawater in Qingdao.</title>
        <authorList>
            <person name="Zhang P."/>
        </authorList>
    </citation>
    <scope>NUCLEOTIDE SEQUENCE</scope>
    <source>
        <strain evidence="2">ZSDZ34</strain>
    </source>
</reference>
<dbReference type="InterPro" id="IPR036814">
    <property type="entry name" value="YqcC-like_sf"/>
</dbReference>
<proteinExistence type="predicted"/>
<dbReference type="AlphaFoldDB" id="A0A9X2AX07"/>
<dbReference type="InterPro" id="IPR023376">
    <property type="entry name" value="YqcC-like_dom"/>
</dbReference>
<protein>
    <submittedName>
        <fullName evidence="2">YqcC family protein</fullName>
    </submittedName>
</protein>
<dbReference type="GO" id="GO:0044010">
    <property type="term" value="P:single-species biofilm formation"/>
    <property type="evidence" value="ECO:0007669"/>
    <property type="project" value="TreeGrafter"/>
</dbReference>
<accession>A0A9X2AX07</accession>
<evidence type="ECO:0000313" key="3">
    <source>
        <dbReference type="Proteomes" id="UP001139488"/>
    </source>
</evidence>
<feature type="domain" description="YqcC-like" evidence="1">
    <location>
        <begin position="3"/>
        <end position="95"/>
    </location>
</feature>
<organism evidence="2 3">
    <name type="scientific">Vibrio gelatinilyticus</name>
    <dbReference type="NCBI Taxonomy" id="2893468"/>
    <lineage>
        <taxon>Bacteria</taxon>
        <taxon>Pseudomonadati</taxon>
        <taxon>Pseudomonadota</taxon>
        <taxon>Gammaproteobacteria</taxon>
        <taxon>Vibrionales</taxon>
        <taxon>Vibrionaceae</taxon>
        <taxon>Vibrio</taxon>
    </lineage>
</organism>
<dbReference type="PANTHER" id="PTHR39586">
    <property type="entry name" value="CYTOPLASMIC PROTEIN-RELATED"/>
    <property type="match status" value="1"/>
</dbReference>
<evidence type="ECO:0000259" key="1">
    <source>
        <dbReference type="Pfam" id="PF04287"/>
    </source>
</evidence>
<dbReference type="RefSeq" id="WP_244358079.1">
    <property type="nucleotide sequence ID" value="NZ_JAJNNZ010000010.1"/>
</dbReference>
<dbReference type="Gene3D" id="1.20.1440.40">
    <property type="entry name" value="YqcC-like"/>
    <property type="match status" value="1"/>
</dbReference>
<evidence type="ECO:0000313" key="2">
    <source>
        <dbReference type="EMBL" id="MCJ2377831.1"/>
    </source>
</evidence>
<keyword evidence="3" id="KW-1185">Reference proteome</keyword>
<dbReference type="PIRSF" id="PIRSF006257">
    <property type="entry name" value="UCP006257"/>
    <property type="match status" value="1"/>
</dbReference>
<dbReference type="PANTHER" id="PTHR39586:SF1">
    <property type="entry name" value="CYTOPLASMIC PROTEIN"/>
    <property type="match status" value="1"/>
</dbReference>
<comment type="caution">
    <text evidence="2">The sequence shown here is derived from an EMBL/GenBank/DDBJ whole genome shotgun (WGS) entry which is preliminary data.</text>
</comment>
<name>A0A9X2AX07_9VIBR</name>
<dbReference type="InterPro" id="IPR007384">
    <property type="entry name" value="UCP006257"/>
</dbReference>
<gene>
    <name evidence="2" type="ORF">LNL84_13420</name>
</gene>
<dbReference type="Proteomes" id="UP001139488">
    <property type="component" value="Unassembled WGS sequence"/>
</dbReference>
<dbReference type="EMBL" id="JAJNNZ010000010">
    <property type="protein sequence ID" value="MCJ2377831.1"/>
    <property type="molecule type" value="Genomic_DNA"/>
</dbReference>
<dbReference type="Pfam" id="PF04287">
    <property type="entry name" value="DUF446"/>
    <property type="match status" value="1"/>
</dbReference>
<dbReference type="SUPFAM" id="SSF158452">
    <property type="entry name" value="YqcC-like"/>
    <property type="match status" value="1"/>
</dbReference>